<name>A0A9W9J5Y4_9EURO</name>
<dbReference type="EMBL" id="JAPQKR010000016">
    <property type="protein sequence ID" value="KAJ5191159.1"/>
    <property type="molecule type" value="Genomic_DNA"/>
</dbReference>
<sequence length="158" mass="17650">MRPNTEGVKSAMVIKREKMVQDRERAELFWQSNHRQRGRLEILGNARIPLPGIDTRVFNARVAARLDIPYHWLVGIIAICSVRTHLAVVRILSVVTSGRVRSRHVALFRRLGSVGGRVGRRRIRGTTMNIAIAVVSGHGSGTQHANGFNLTRVWASTV</sequence>
<proteinExistence type="predicted"/>
<evidence type="ECO:0000313" key="1">
    <source>
        <dbReference type="EMBL" id="KAJ5191159.1"/>
    </source>
</evidence>
<evidence type="ECO:0000313" key="2">
    <source>
        <dbReference type="Proteomes" id="UP001150904"/>
    </source>
</evidence>
<comment type="caution">
    <text evidence="1">The sequence shown here is derived from an EMBL/GenBank/DDBJ whole genome shotgun (WGS) entry which is preliminary data.</text>
</comment>
<dbReference type="RefSeq" id="XP_058304099.1">
    <property type="nucleotide sequence ID" value="XM_058457200.1"/>
</dbReference>
<accession>A0A9W9J5Y4</accession>
<dbReference type="Proteomes" id="UP001150904">
    <property type="component" value="Unassembled WGS sequence"/>
</dbReference>
<gene>
    <name evidence="1" type="ORF">N7498_010144</name>
</gene>
<dbReference type="AlphaFoldDB" id="A0A9W9J5Y4"/>
<keyword evidence="2" id="KW-1185">Reference proteome</keyword>
<protein>
    <submittedName>
        <fullName evidence="1">Uncharacterized protein</fullName>
    </submittedName>
</protein>
<organism evidence="1 2">
    <name type="scientific">Penicillium cinerascens</name>
    <dbReference type="NCBI Taxonomy" id="70096"/>
    <lineage>
        <taxon>Eukaryota</taxon>
        <taxon>Fungi</taxon>
        <taxon>Dikarya</taxon>
        <taxon>Ascomycota</taxon>
        <taxon>Pezizomycotina</taxon>
        <taxon>Eurotiomycetes</taxon>
        <taxon>Eurotiomycetidae</taxon>
        <taxon>Eurotiales</taxon>
        <taxon>Aspergillaceae</taxon>
        <taxon>Penicillium</taxon>
    </lineage>
</organism>
<reference evidence="1" key="1">
    <citation type="submission" date="2022-12" db="EMBL/GenBank/DDBJ databases">
        <authorList>
            <person name="Petersen C."/>
        </authorList>
    </citation>
    <scope>NUCLEOTIDE SEQUENCE</scope>
    <source>
        <strain evidence="1">IBT 15544</strain>
    </source>
</reference>
<dbReference type="GeneID" id="83184501"/>
<reference evidence="1" key="2">
    <citation type="journal article" date="2023" name="IMA Fungus">
        <title>Comparative genomic study of the Penicillium genus elucidates a diverse pangenome and 15 lateral gene transfer events.</title>
        <authorList>
            <person name="Petersen C."/>
            <person name="Sorensen T."/>
            <person name="Nielsen M.R."/>
            <person name="Sondergaard T.E."/>
            <person name="Sorensen J.L."/>
            <person name="Fitzpatrick D.A."/>
            <person name="Frisvad J.C."/>
            <person name="Nielsen K.L."/>
        </authorList>
    </citation>
    <scope>NUCLEOTIDE SEQUENCE</scope>
    <source>
        <strain evidence="1">IBT 15544</strain>
    </source>
</reference>